<dbReference type="Pfam" id="PF21762">
    <property type="entry name" value="DEDDh_C"/>
    <property type="match status" value="1"/>
</dbReference>
<dbReference type="OrthoDB" id="5953249at2759"/>
<dbReference type="GO" id="GO:0003676">
    <property type="term" value="F:nucleic acid binding"/>
    <property type="evidence" value="ECO:0007669"/>
    <property type="project" value="InterPro"/>
</dbReference>
<evidence type="ECO:0000313" key="4">
    <source>
        <dbReference type="Proteomes" id="UP000006310"/>
    </source>
</evidence>
<feature type="region of interest" description="Disordered" evidence="1">
    <location>
        <begin position="29"/>
        <end position="49"/>
    </location>
</feature>
<dbReference type="EMBL" id="HE978319">
    <property type="protein sequence ID" value="CCK70696.1"/>
    <property type="molecule type" value="Genomic_DNA"/>
</dbReference>
<dbReference type="SUPFAM" id="SSF53098">
    <property type="entry name" value="Ribonuclease H-like"/>
    <property type="match status" value="1"/>
</dbReference>
<protein>
    <recommendedName>
        <fullName evidence="2">Gfd2/YDR514C-like C-terminal domain-containing protein</fullName>
    </recommendedName>
</protein>
<organism evidence="3 4">
    <name type="scientific">Huiozyma naganishii (strain ATCC MYA-139 / BCRC 22969 / CBS 8797 / KCTC 17520 / NBRC 10181 / NCYC 3082 / Yp74L-3)</name>
    <name type="common">Yeast</name>
    <name type="synonym">Kazachstania naganishii</name>
    <dbReference type="NCBI Taxonomy" id="1071383"/>
    <lineage>
        <taxon>Eukaryota</taxon>
        <taxon>Fungi</taxon>
        <taxon>Dikarya</taxon>
        <taxon>Ascomycota</taxon>
        <taxon>Saccharomycotina</taxon>
        <taxon>Saccharomycetes</taxon>
        <taxon>Saccharomycetales</taxon>
        <taxon>Saccharomycetaceae</taxon>
        <taxon>Huiozyma</taxon>
    </lineage>
</organism>
<dbReference type="RefSeq" id="XP_022464942.1">
    <property type="nucleotide sequence ID" value="XM_022608446.1"/>
</dbReference>
<keyword evidence="4" id="KW-1185">Reference proteome</keyword>
<gene>
    <name evidence="3" type="primary">KNAG0F00240</name>
    <name evidence="3" type="ordered locus">KNAG_0F00240</name>
</gene>
<dbReference type="Proteomes" id="UP000006310">
    <property type="component" value="Chromosome 6"/>
</dbReference>
<proteinExistence type="predicted"/>
<dbReference type="HOGENOM" id="CLU_029052_0_0_1"/>
<evidence type="ECO:0000313" key="3">
    <source>
        <dbReference type="EMBL" id="CCK70696.1"/>
    </source>
</evidence>
<reference evidence="3 4" key="1">
    <citation type="journal article" date="2011" name="Proc. Natl. Acad. Sci. U.S.A.">
        <title>Evolutionary erosion of yeast sex chromosomes by mating-type switching accidents.</title>
        <authorList>
            <person name="Gordon J.L."/>
            <person name="Armisen D."/>
            <person name="Proux-Wera E."/>
            <person name="Oheigeartaigh S.S."/>
            <person name="Byrne K.P."/>
            <person name="Wolfe K.H."/>
        </authorList>
    </citation>
    <scope>NUCLEOTIDE SEQUENCE [LARGE SCALE GENOMIC DNA]</scope>
    <source>
        <strain evidence="4">ATCC MYA-139 / BCRC 22969 / CBS 8797 / CCRC 22969 / KCTC 17520 / NBRC 10181 / NCYC 3082</strain>
    </source>
</reference>
<dbReference type="Gene3D" id="3.30.420.10">
    <property type="entry name" value="Ribonuclease H-like superfamily/Ribonuclease H"/>
    <property type="match status" value="1"/>
</dbReference>
<sequence length="509" mass="58244">MLRTQMGRVGNNGFAPKNFARRVNQNYHAPQQQQQYKNRGGRPQRPAGKSLYVRNMPEGVRHGVNQFKQALAGLTIDQKQNWIAGTHRFKRLALVGNIPESHRTAISRVVVSEERTAFIDSYLEHMATEWNRVSEQANEALLQSTEYFARQWDQQHPHERCPENLKLLLDPGYLTGTHSKEFISCWNATKGAVLPKMFNPPGSNNFQDLKNAIKLFSSNRTICLSFDIEAYERDNDVITEIGIAVYDPRENQWGVTPTIRNWHLIIAEAVDLNNGNWVLDMKECFIHGESLVMPLQECVNFMQAIINYYMITPPPYLQSDPRDHWDRAFIGHSVEGDFKWLKKLKIQIPETRPLNHLGRSISPYIIDTHKIFHMSYGKENGSLGKVLRLFQLPHAFLHNAGNDAHYTLKLMMHLCDANSRLHNDLDNIASIQKRILDLKQRSNTEGKIVPMSYPLTVRGAGGPNMRGKKKDLVPQTEFGGCTWFDNAQDAFGSTVAVERDMHLDSETRS</sequence>
<dbReference type="InterPro" id="IPR036397">
    <property type="entry name" value="RNaseH_sf"/>
</dbReference>
<dbReference type="GO" id="GO:0005634">
    <property type="term" value="C:nucleus"/>
    <property type="evidence" value="ECO:0007669"/>
    <property type="project" value="TreeGrafter"/>
</dbReference>
<evidence type="ECO:0000259" key="2">
    <source>
        <dbReference type="Pfam" id="PF21762"/>
    </source>
</evidence>
<evidence type="ECO:0000256" key="1">
    <source>
        <dbReference type="SAM" id="MobiDB-lite"/>
    </source>
</evidence>
<accession>J7S850</accession>
<dbReference type="InterPro" id="IPR048519">
    <property type="entry name" value="Gfd2/YDR514C-like_C"/>
</dbReference>
<dbReference type="eggNOG" id="ENOG502QTQR">
    <property type="taxonomic scope" value="Eukaryota"/>
</dbReference>
<dbReference type="InterPro" id="IPR040151">
    <property type="entry name" value="Gfd2/YDR514C-like"/>
</dbReference>
<dbReference type="PANTHER" id="PTHR28083:SF1">
    <property type="entry name" value="GOOD FOR FULL DBP5 ACTIVITY PROTEIN 2"/>
    <property type="match status" value="1"/>
</dbReference>
<dbReference type="KEGG" id="kng:KNAG_0F00240"/>
<dbReference type="OMA" id="NKTICFA"/>
<dbReference type="InterPro" id="IPR012337">
    <property type="entry name" value="RNaseH-like_sf"/>
</dbReference>
<feature type="domain" description="Gfd2/YDR514C-like C-terminal" evidence="2">
    <location>
        <begin position="224"/>
        <end position="413"/>
    </location>
</feature>
<dbReference type="AlphaFoldDB" id="J7S850"/>
<name>J7S850_HUIN7</name>
<dbReference type="PANTHER" id="PTHR28083">
    <property type="entry name" value="GOOD FOR FULL DBP5 ACTIVITY PROTEIN 2"/>
    <property type="match status" value="1"/>
</dbReference>
<dbReference type="GeneID" id="34526411"/>
<reference evidence="4" key="2">
    <citation type="submission" date="2012-08" db="EMBL/GenBank/DDBJ databases">
        <title>Genome sequence of Kazachstania naganishii.</title>
        <authorList>
            <person name="Gordon J.L."/>
            <person name="Armisen D."/>
            <person name="Proux-Wera E."/>
            <person name="OhEigeartaigh S.S."/>
            <person name="Byrne K.P."/>
            <person name="Wolfe K.H."/>
        </authorList>
    </citation>
    <scope>NUCLEOTIDE SEQUENCE [LARGE SCALE GENOMIC DNA]</scope>
    <source>
        <strain evidence="4">ATCC MYA-139 / BCRC 22969 / CBS 8797 / CCRC 22969 / KCTC 17520 / NBRC 10181 / NCYC 3082</strain>
    </source>
</reference>
<dbReference type="STRING" id="1071383.J7S850"/>